<proteinExistence type="predicted"/>
<evidence type="ECO:0000313" key="3">
    <source>
        <dbReference type="Proteomes" id="UP000566819"/>
    </source>
</evidence>
<feature type="domain" description="DUF6604" evidence="1">
    <location>
        <begin position="566"/>
        <end position="811"/>
    </location>
</feature>
<dbReference type="Pfam" id="PF20253">
    <property type="entry name" value="DUF6604"/>
    <property type="match status" value="2"/>
</dbReference>
<dbReference type="OrthoDB" id="3563007at2759"/>
<organism evidence="2 3">
    <name type="scientific">Cudoniella acicularis</name>
    <dbReference type="NCBI Taxonomy" id="354080"/>
    <lineage>
        <taxon>Eukaryota</taxon>
        <taxon>Fungi</taxon>
        <taxon>Dikarya</taxon>
        <taxon>Ascomycota</taxon>
        <taxon>Pezizomycotina</taxon>
        <taxon>Leotiomycetes</taxon>
        <taxon>Helotiales</taxon>
        <taxon>Tricladiaceae</taxon>
        <taxon>Cudoniella</taxon>
    </lineage>
</organism>
<dbReference type="PANTHER" id="PTHR38795:SF1">
    <property type="entry name" value="DUF6604 DOMAIN-CONTAINING PROTEIN"/>
    <property type="match status" value="1"/>
</dbReference>
<accession>A0A8H4R8J8</accession>
<feature type="domain" description="DUF6604" evidence="1">
    <location>
        <begin position="12"/>
        <end position="317"/>
    </location>
</feature>
<keyword evidence="3" id="KW-1185">Reference proteome</keyword>
<dbReference type="AlphaFoldDB" id="A0A8H4R8J8"/>
<comment type="caution">
    <text evidence="2">The sequence shown here is derived from an EMBL/GenBank/DDBJ whole genome shotgun (WGS) entry which is preliminary data.</text>
</comment>
<gene>
    <name evidence="2" type="ORF">G7Y89_g13432</name>
</gene>
<dbReference type="EMBL" id="JAAMPI010001568">
    <property type="protein sequence ID" value="KAF4624736.1"/>
    <property type="molecule type" value="Genomic_DNA"/>
</dbReference>
<dbReference type="PANTHER" id="PTHR38795">
    <property type="entry name" value="DUF6604 DOMAIN-CONTAINING PROTEIN"/>
    <property type="match status" value="1"/>
</dbReference>
<dbReference type="Proteomes" id="UP000566819">
    <property type="component" value="Unassembled WGS sequence"/>
</dbReference>
<name>A0A8H4R8J8_9HELO</name>
<protein>
    <recommendedName>
        <fullName evidence="1">DUF6604 domain-containing protein</fullName>
    </recommendedName>
</protein>
<sequence length="1097" mass="123335">MILKSLNGTYHAYKADTTKFTTWLASTAIPCGYKIPYSTAAPVTETTTHKIKEGWLKGKARKAAKLEQTARLANQQSAIKHAIMTAQLSEQGRVVASHKKPPVTVPIRIQYTLKRAIAARQHCASDGISSRIRESKSRNPYNTNLLKWFRKAALGTTSPDDDISNAGHQYFITVLQELFDTLEPRFEIPNTAMSAPSTKSGTQAQRTNNAANMFEMLGLEETELHHQTEPTKQPGGVTDQTTQHSRASRAADVFELAVEASDELLFIVFCFFEDLKATRLFLQKTWEDVAQEKIDSVAASITTNAALELIMIAEDEFDFSYNNTHPDPYSDHIQLIHPSFSDSGQVNQEAMEKFLELDSVFYYSTYLSTVTFRNSVQQLKNSTYSPASSISSFGPEILDSYSNKDWQAEDKFLNQILLELQLFAMFRYDYELYKEAANSVFAARVLLDIHKALGSETAETFKNLLLRGATASSILSIEWEDIKKVSGPGALFPTTESRLYAQILDWCCEDACTRAAQISEIIRTYLQRTRFIELKDIIKVIECTKHLWDSPSETKQKFAKSPSIMLPDSLAGKARKQVAAKSSLPRTSRITPQTRYSTHTISTNELIAQAKMVASHKKLKTVVLIAVQYILEHAIEARLQCLTWFQNVKTKGETANHKSANERHRYFIDILQEVADILKPCFESLKTRNSSHSERAIPEIRSITPTQLSSRFQNLNLEELDEQAYELLSTASVATSSTSKSNAREAHVYELSTDIGDELPFIVYCLLEDLLSIRNFVQQSWTGITQGEYNVMATSLVTNMAIQLAHRYIDATISLSDDLRGSHTYYKVLRQLHPFTGSQNARQSFMTSCQVNAPVMAALGIQDVDRTLKQMLLNMDVLATCEHKPGGVKRGQPTSRFVGNTYRHIPTKDEITSDLQCLAANGQLNLEPVFTAAILLDIYEATGSSISNAYQSLLLKGLRALEYLDIKWHEYRVLDTPPESLTTREEFLAAWGGEDTANQARDLSYTINEILKRNKIAEIKIEMPDLFRPISPQPDKIMSSQDPFFVNRNNPLLSGLESLRIGVRLQKLGIDMANTWCSIALVAQIYNALRQLGFMKG</sequence>
<evidence type="ECO:0000313" key="2">
    <source>
        <dbReference type="EMBL" id="KAF4624736.1"/>
    </source>
</evidence>
<evidence type="ECO:0000259" key="1">
    <source>
        <dbReference type="Pfam" id="PF20253"/>
    </source>
</evidence>
<dbReference type="InterPro" id="IPR046539">
    <property type="entry name" value="DUF6604"/>
</dbReference>
<reference evidence="2 3" key="1">
    <citation type="submission" date="2020-03" db="EMBL/GenBank/DDBJ databases">
        <title>Draft Genome Sequence of Cudoniella acicularis.</title>
        <authorList>
            <person name="Buettner E."/>
            <person name="Kellner H."/>
        </authorList>
    </citation>
    <scope>NUCLEOTIDE SEQUENCE [LARGE SCALE GENOMIC DNA]</scope>
    <source>
        <strain evidence="2 3">DSM 108380</strain>
    </source>
</reference>